<dbReference type="PANTHER" id="PTHR32019:SF2">
    <property type="entry name" value="R3H DOMAIN-CONTAINING PROTEIN 4"/>
    <property type="match status" value="1"/>
</dbReference>
<dbReference type="InterPro" id="IPR036867">
    <property type="entry name" value="R3H_dom_sf"/>
</dbReference>
<dbReference type="InterPro" id="IPR039629">
    <property type="entry name" value="R3HDM4"/>
</dbReference>
<reference evidence="2 3" key="1">
    <citation type="journal article" date="2022" name="bioRxiv">
        <title>Genomics of Preaxostyla Flagellates Illuminates Evolutionary Transitions and the Path Towards Mitochondrial Loss.</title>
        <authorList>
            <person name="Novak L.V.F."/>
            <person name="Treitli S.C."/>
            <person name="Pyrih J."/>
            <person name="Halakuc P."/>
            <person name="Pipaliya S.V."/>
            <person name="Vacek V."/>
            <person name="Brzon O."/>
            <person name="Soukal P."/>
            <person name="Eme L."/>
            <person name="Dacks J.B."/>
            <person name="Karnkowska A."/>
            <person name="Elias M."/>
            <person name="Hampl V."/>
        </authorList>
    </citation>
    <scope>NUCLEOTIDE SEQUENCE [LARGE SCALE GENOMIC DNA]</scope>
    <source>
        <strain evidence="2">NAU3</strain>
        <tissue evidence="2">Gut</tissue>
    </source>
</reference>
<comment type="caution">
    <text evidence="2">The sequence shown here is derived from an EMBL/GenBank/DDBJ whole genome shotgun (WGS) entry which is preliminary data.</text>
</comment>
<evidence type="ECO:0000313" key="3">
    <source>
        <dbReference type="Proteomes" id="UP001281761"/>
    </source>
</evidence>
<name>A0ABQ9XCJ1_9EUKA</name>
<proteinExistence type="predicted"/>
<gene>
    <name evidence="2" type="ORF">BLNAU_15402</name>
</gene>
<accession>A0ABQ9XCJ1</accession>
<dbReference type="PANTHER" id="PTHR32019">
    <property type="entry name" value="R3H DOMAIN-CONTAINING PROTEIN 4"/>
    <property type="match status" value="1"/>
</dbReference>
<protein>
    <recommendedName>
        <fullName evidence="4">R3H domain-containing protein</fullName>
    </recommendedName>
</protein>
<evidence type="ECO:0000313" key="2">
    <source>
        <dbReference type="EMBL" id="KAK2949651.1"/>
    </source>
</evidence>
<sequence length="370" mass="43472">MSDARKIRYKQQQRILFKMKNPNRAGIAHANRNLRKSFGHRGPLHQDIIDEDDENLHGSPHYIPQSRYISRSLFDSLFSSDPTNETEEEVFSRKRLWALWLPLLETSFEAQEQYLKNIGVNKPIRRKGLWRRAKIPKEFKQLLKRQPDPMFIAQFENELLEYIQSYDTKLKTAFTNTSVNTTILPPEILPFIFHDDDPFHRLLAHSVAQYYGFTSSSRRDNDGNVTIELNGIWRVLQHLPDLTLSEYLVKMENDKDKMYLHRHFKGQPIDSDQRMEQKRLAEVQRIRNRMRELTKVQVEVVSRNGTEKSAARVEEVDGEIVEADNAFALLIDEEGNREDATARLTSLRSDFARGGGQSRMKSHRRRQRRP</sequence>
<organism evidence="2 3">
    <name type="scientific">Blattamonas nauphoetae</name>
    <dbReference type="NCBI Taxonomy" id="2049346"/>
    <lineage>
        <taxon>Eukaryota</taxon>
        <taxon>Metamonada</taxon>
        <taxon>Preaxostyla</taxon>
        <taxon>Oxymonadida</taxon>
        <taxon>Blattamonas</taxon>
    </lineage>
</organism>
<dbReference type="Gene3D" id="3.30.1370.50">
    <property type="entry name" value="R3H-like domain"/>
    <property type="match status" value="1"/>
</dbReference>
<feature type="compositionally biased region" description="Basic residues" evidence="1">
    <location>
        <begin position="360"/>
        <end position="370"/>
    </location>
</feature>
<evidence type="ECO:0000256" key="1">
    <source>
        <dbReference type="SAM" id="MobiDB-lite"/>
    </source>
</evidence>
<feature type="region of interest" description="Disordered" evidence="1">
    <location>
        <begin position="346"/>
        <end position="370"/>
    </location>
</feature>
<dbReference type="SUPFAM" id="SSF82708">
    <property type="entry name" value="R3H domain"/>
    <property type="match status" value="1"/>
</dbReference>
<dbReference type="EMBL" id="JARBJD010000152">
    <property type="protein sequence ID" value="KAK2949651.1"/>
    <property type="molecule type" value="Genomic_DNA"/>
</dbReference>
<evidence type="ECO:0008006" key="4">
    <source>
        <dbReference type="Google" id="ProtNLM"/>
    </source>
</evidence>
<dbReference type="Proteomes" id="UP001281761">
    <property type="component" value="Unassembled WGS sequence"/>
</dbReference>
<keyword evidence="3" id="KW-1185">Reference proteome</keyword>